<dbReference type="SUPFAM" id="SSF57756">
    <property type="entry name" value="Retrovirus zinc finger-like domains"/>
    <property type="match status" value="1"/>
</dbReference>
<proteinExistence type="predicted"/>
<dbReference type="PROSITE" id="PS50158">
    <property type="entry name" value="ZF_CCHC"/>
    <property type="match status" value="1"/>
</dbReference>
<feature type="compositionally biased region" description="Basic and acidic residues" evidence="2">
    <location>
        <begin position="358"/>
        <end position="367"/>
    </location>
</feature>
<gene>
    <name evidence="4" type="ORF">CCMP2556_LOCUS16884</name>
</gene>
<feature type="region of interest" description="Disordered" evidence="2">
    <location>
        <begin position="55"/>
        <end position="111"/>
    </location>
</feature>
<keyword evidence="1" id="KW-0863">Zinc-finger</keyword>
<feature type="domain" description="CCHC-type" evidence="3">
    <location>
        <begin position="386"/>
        <end position="402"/>
    </location>
</feature>
<feature type="compositionally biased region" description="Polar residues" evidence="2">
    <location>
        <begin position="55"/>
        <end position="76"/>
    </location>
</feature>
<keyword evidence="1" id="KW-0862">Zinc</keyword>
<evidence type="ECO:0000256" key="1">
    <source>
        <dbReference type="PROSITE-ProRule" id="PRU00047"/>
    </source>
</evidence>
<comment type="caution">
    <text evidence="4">The sequence shown here is derived from an EMBL/GenBank/DDBJ whole genome shotgun (WGS) entry which is preliminary data.</text>
</comment>
<dbReference type="Proteomes" id="UP001642484">
    <property type="component" value="Unassembled WGS sequence"/>
</dbReference>
<evidence type="ECO:0000313" key="4">
    <source>
        <dbReference type="EMBL" id="CAK9027807.1"/>
    </source>
</evidence>
<feature type="region of interest" description="Disordered" evidence="2">
    <location>
        <begin position="1"/>
        <end position="29"/>
    </location>
</feature>
<dbReference type="EMBL" id="CAXAMN010009164">
    <property type="protein sequence ID" value="CAK9027807.1"/>
    <property type="molecule type" value="Genomic_DNA"/>
</dbReference>
<protein>
    <recommendedName>
        <fullName evidence="3">CCHC-type domain-containing protein</fullName>
    </recommendedName>
</protein>
<keyword evidence="5" id="KW-1185">Reference proteome</keyword>
<dbReference type="InterPro" id="IPR001878">
    <property type="entry name" value="Znf_CCHC"/>
</dbReference>
<feature type="compositionally biased region" description="Basic and acidic residues" evidence="2">
    <location>
        <begin position="1"/>
        <end position="15"/>
    </location>
</feature>
<reference evidence="4 5" key="1">
    <citation type="submission" date="2024-02" db="EMBL/GenBank/DDBJ databases">
        <authorList>
            <person name="Chen Y."/>
            <person name="Shah S."/>
            <person name="Dougan E. K."/>
            <person name="Thang M."/>
            <person name="Chan C."/>
        </authorList>
    </citation>
    <scope>NUCLEOTIDE SEQUENCE [LARGE SCALE GENOMIC DNA]</scope>
</reference>
<accession>A0ABP0KLT2</accession>
<dbReference type="InterPro" id="IPR036875">
    <property type="entry name" value="Znf_CCHC_sf"/>
</dbReference>
<evidence type="ECO:0000256" key="2">
    <source>
        <dbReference type="SAM" id="MobiDB-lite"/>
    </source>
</evidence>
<feature type="compositionally biased region" description="Low complexity" evidence="2">
    <location>
        <begin position="97"/>
        <end position="108"/>
    </location>
</feature>
<name>A0ABP0KLT2_9DINO</name>
<evidence type="ECO:0000259" key="3">
    <source>
        <dbReference type="PROSITE" id="PS50158"/>
    </source>
</evidence>
<sequence length="627" mass="70725">MSGVEEGEKPDHENETNEASELATRQVWSDEEWRQWNRSRWGSWGDWKKPVYWSASTRPESSSSQPAGHGTETTAAPSRPDPWTHGDPWQQPWQHPGGWNTSSSWWSSGGKGDYADPPSWAGWGNYRLWRRALRRWDGNTDVAVWRRAEKVLKSLDWELQSKLDHLSETTLASTSFLSEIFSVLDVLAGEKEDTEKRRRVRAALYEGARRNDESLAEYALRRDAQFENARRFMDIPEELKGIMLEEQAGLSRQGAQNLRTLTGGQHDYRQVRKALQVLDCEEESMIKGQKPSYLLDIEQAESEGDYEPDQDEEIFVALEYQDVDEYEAMNLLAELGSDRKRTWKENRLLKAAQKKDRRHFDQKDSRPPRSSTKRRLSIQELKKVTKCGNCGEKGHWHEECQKPHRPKGARPGGNAFVFLGSGGSEPASSGFFLASLLEVDGGNWAAGQNQFSFLQLPAGGAIIDPGASQDLIGLKSFERLQQKLASVGLRAVKLEQPPDPASGFGGQAKTLFNALTPCILGGKPGVIKLTVVEEDVPQLLSIGLLEHAKSVIDTDQNLIFFKSFGAQDQMNRLASGHRALAFNQALSELEWLQMLIRDVLWGDVELSDWTQSLTPFVAVLREDCKMK</sequence>
<organism evidence="4 5">
    <name type="scientific">Durusdinium trenchii</name>
    <dbReference type="NCBI Taxonomy" id="1381693"/>
    <lineage>
        <taxon>Eukaryota</taxon>
        <taxon>Sar</taxon>
        <taxon>Alveolata</taxon>
        <taxon>Dinophyceae</taxon>
        <taxon>Suessiales</taxon>
        <taxon>Symbiodiniaceae</taxon>
        <taxon>Durusdinium</taxon>
    </lineage>
</organism>
<keyword evidence="1" id="KW-0479">Metal-binding</keyword>
<feature type="region of interest" description="Disordered" evidence="2">
    <location>
        <begin position="352"/>
        <end position="376"/>
    </location>
</feature>
<feature type="non-terminal residue" evidence="4">
    <location>
        <position position="627"/>
    </location>
</feature>
<evidence type="ECO:0000313" key="5">
    <source>
        <dbReference type="Proteomes" id="UP001642484"/>
    </source>
</evidence>